<reference evidence="4" key="1">
    <citation type="submission" date="2025-08" db="UniProtKB">
        <authorList>
            <consortium name="RefSeq"/>
        </authorList>
    </citation>
    <scope>IDENTIFICATION</scope>
    <source>
        <strain evidence="4">USDA-PBARC FA_bdor</strain>
        <tissue evidence="4">Whole organism</tissue>
    </source>
</reference>
<dbReference type="PANTHER" id="PTHR15323">
    <property type="entry name" value="D123 PROTEIN"/>
    <property type="match status" value="1"/>
</dbReference>
<dbReference type="GeneID" id="105268852"/>
<evidence type="ECO:0000256" key="2">
    <source>
        <dbReference type="SAM" id="MobiDB-lite"/>
    </source>
</evidence>
<evidence type="ECO:0000313" key="3">
    <source>
        <dbReference type="Proteomes" id="UP000694866"/>
    </source>
</evidence>
<accession>A0A9R1U4Q6</accession>
<dbReference type="KEGG" id="fas:105268852"/>
<evidence type="ECO:0000313" key="4">
    <source>
        <dbReference type="RefSeq" id="XP_011307017.1"/>
    </source>
</evidence>
<dbReference type="AlphaFoldDB" id="A0A9R1U4Q6"/>
<name>A0A9R1U4Q6_9HYME</name>
<keyword evidence="3" id="KW-1185">Reference proteome</keyword>
<gene>
    <name evidence="4" type="primary">LOC105268852</name>
</gene>
<dbReference type="GO" id="GO:0005737">
    <property type="term" value="C:cytoplasm"/>
    <property type="evidence" value="ECO:0007669"/>
    <property type="project" value="TreeGrafter"/>
</dbReference>
<keyword evidence="4" id="KW-0131">Cell cycle</keyword>
<dbReference type="GO" id="GO:0051301">
    <property type="term" value="P:cell division"/>
    <property type="evidence" value="ECO:0007669"/>
    <property type="project" value="UniProtKB-KW"/>
</dbReference>
<dbReference type="RefSeq" id="XP_011307017.1">
    <property type="nucleotide sequence ID" value="XM_011308715.1"/>
</dbReference>
<feature type="region of interest" description="Disordered" evidence="2">
    <location>
        <begin position="54"/>
        <end position="78"/>
    </location>
</feature>
<sequence length="314" mass="36107">MVSNLKPECSVCTWYPKFAKVSIESRVLRIPEEVSKYLEDEAFVLPSEAVEKRVGGSEWTDGSAVEDSGEESEEQPSFPEFSRQVQEVIDEFGAVFVKTNWRTPMDATWVAPTKTLKCTSLEEVYLLLKSSDRISGDLNAVRQFSCDSGGLKSCLVLKRWRDINPSSEFRCFVINRQLMGICQRDSSQFHPYIETDKYNIQRDITSLFNEKIKDKFKLDNYTFDVIRIKKDRVKIVDFGPLDESSTKGTLFSYSELRDSIPEPPEFRFIAEDMGIQPNTASHFCVPQEINEFFRTGNSSVMDILRREVENQSLE</sequence>
<keyword evidence="4" id="KW-0132">Cell division</keyword>
<evidence type="ECO:0000256" key="1">
    <source>
        <dbReference type="ARBA" id="ARBA00011047"/>
    </source>
</evidence>
<proteinExistence type="inferred from homology"/>
<dbReference type="InterPro" id="IPR009772">
    <property type="entry name" value="CDC123"/>
</dbReference>
<comment type="similarity">
    <text evidence="1">Belongs to the CDC123 family.</text>
</comment>
<dbReference type="PANTHER" id="PTHR15323:SF6">
    <property type="entry name" value="CELL DIVISION CYCLE PROTEIN 123 HOMOLOG"/>
    <property type="match status" value="1"/>
</dbReference>
<dbReference type="Proteomes" id="UP000694866">
    <property type="component" value="Unplaced"/>
</dbReference>
<organism evidence="3 4">
    <name type="scientific">Fopius arisanus</name>
    <dbReference type="NCBI Taxonomy" id="64838"/>
    <lineage>
        <taxon>Eukaryota</taxon>
        <taxon>Metazoa</taxon>
        <taxon>Ecdysozoa</taxon>
        <taxon>Arthropoda</taxon>
        <taxon>Hexapoda</taxon>
        <taxon>Insecta</taxon>
        <taxon>Pterygota</taxon>
        <taxon>Neoptera</taxon>
        <taxon>Endopterygota</taxon>
        <taxon>Hymenoptera</taxon>
        <taxon>Apocrita</taxon>
        <taxon>Ichneumonoidea</taxon>
        <taxon>Braconidae</taxon>
        <taxon>Opiinae</taxon>
        <taxon>Fopius</taxon>
    </lineage>
</organism>
<dbReference type="OrthoDB" id="360540at2759"/>
<protein>
    <submittedName>
        <fullName evidence="4">Cell division cycle protein 123 homolog</fullName>
    </submittedName>
</protein>
<dbReference type="Pfam" id="PF07065">
    <property type="entry name" value="D123"/>
    <property type="match status" value="1"/>
</dbReference>